<protein>
    <submittedName>
        <fullName evidence="2">Uncharacterized protein</fullName>
    </submittedName>
</protein>
<evidence type="ECO:0000313" key="2">
    <source>
        <dbReference type="EMBL" id="GIF01239.1"/>
    </source>
</evidence>
<keyword evidence="1" id="KW-0812">Transmembrane</keyword>
<keyword evidence="3" id="KW-1185">Reference proteome</keyword>
<proteinExistence type="predicted"/>
<keyword evidence="1" id="KW-1133">Transmembrane helix</keyword>
<dbReference type="EMBL" id="BOMV01000100">
    <property type="protein sequence ID" value="GIF01239.1"/>
    <property type="molecule type" value="Genomic_DNA"/>
</dbReference>
<reference evidence="2" key="1">
    <citation type="submission" date="2021-01" db="EMBL/GenBank/DDBJ databases">
        <title>Whole genome shotgun sequence of Actinoplanes rishiriensis NBRC 108556.</title>
        <authorList>
            <person name="Komaki H."/>
            <person name="Tamura T."/>
        </authorList>
    </citation>
    <scope>NUCLEOTIDE SEQUENCE</scope>
    <source>
        <strain evidence="2">NBRC 108556</strain>
    </source>
</reference>
<organism evidence="2 3">
    <name type="scientific">Paractinoplanes rishiriensis</name>
    <dbReference type="NCBI Taxonomy" id="1050105"/>
    <lineage>
        <taxon>Bacteria</taxon>
        <taxon>Bacillati</taxon>
        <taxon>Actinomycetota</taxon>
        <taxon>Actinomycetes</taxon>
        <taxon>Micromonosporales</taxon>
        <taxon>Micromonosporaceae</taxon>
        <taxon>Paractinoplanes</taxon>
    </lineage>
</organism>
<dbReference type="Proteomes" id="UP000636960">
    <property type="component" value="Unassembled WGS sequence"/>
</dbReference>
<accession>A0A919KA08</accession>
<evidence type="ECO:0000313" key="3">
    <source>
        <dbReference type="Proteomes" id="UP000636960"/>
    </source>
</evidence>
<sequence length="172" mass="18873">MHGARDRGRSFETSVDGFVVRPVFSTELVIRMSVRVRRSWRRFLMLVILVAATAGCGLLGPVEAVEPRPSRPAANDTISRSRLGAELVVTAIVAKPITTETFVVKDADLPKVGLMVLAGDGVDLDVHDLVTVRGRVQLFDLGRVTLRSRPADTAVYTGFDRMLVADEVRNWS</sequence>
<name>A0A919KA08_9ACTN</name>
<feature type="transmembrane region" description="Helical" evidence="1">
    <location>
        <begin position="43"/>
        <end position="62"/>
    </location>
</feature>
<gene>
    <name evidence="2" type="ORF">Ari01nite_87030</name>
</gene>
<evidence type="ECO:0000256" key="1">
    <source>
        <dbReference type="SAM" id="Phobius"/>
    </source>
</evidence>
<dbReference type="AlphaFoldDB" id="A0A919KA08"/>
<comment type="caution">
    <text evidence="2">The sequence shown here is derived from an EMBL/GenBank/DDBJ whole genome shotgun (WGS) entry which is preliminary data.</text>
</comment>
<keyword evidence="1" id="KW-0472">Membrane</keyword>